<feature type="region of interest" description="Disordered" evidence="2">
    <location>
        <begin position="386"/>
        <end position="430"/>
    </location>
</feature>
<sequence length="1254" mass="139793">MNGKAKTFVSPVVPPGFNEDADDLSDISVSESHLAAMPRSSSKLQPPIHSSKLHSSPPLSKPPIPTSKPPTRRSISHSEPPQSVPIHSQPSKEEPSPLIPPKAVSTHSFPLLETLPDFLLPKPCTNVHIVLVGISLVHLHTIVSLALSSPPHSVSVTLVNTISASTPSSQAYLNIDTDIYFHPATLLPILLNSIPETDCTIDIPQLCDWAGARYIKGSISGLDIEGKKLVIKTYRSSKEVKFASTTQKLPTRSSSSSPLLSSFLSTISYDVVSFAEEMGNIDPLFSGEFLSSHFDVQSTSIFDSISCPRSLCTLYPVSQFLKRVQNFEGSFGKHSRARELGEDAYRGALYRAGMDKVQTLKRLVAEEAEKERREKEEKWKYEQLQMEGRERRERRVGGESSSISPLAQRTGSASAQKTTSQRTSVQAKRMSRLQRSVLTMSLDTFRPAHTTSIDSMSTLSRGLGGTISGGTITSDATITSGATRQPMFSLASESLATGVRIPCICLYGWGITVVEVAMALWERLKITVGDAVRIKILNPLSIFGFDEGGTEEQRGKCNTWQDLHHTDSSKDRQYHIDQDIKIDSSQIITPQWKEILKARKERKKTSEMLHRAVLTTLSRYPHISIMLNSRIQDIRINNVYLSDGSIIKADLFIVATPLGITSKCTQTFASLGLPIDTITGRLRVLPSLQVSGCECVFAAGGCSQLVSEKEYETEYEIQLKRWMERGGKEWDTMMKEEEREEREREEREREEREWRGYYYHDNTKPYEDAVGDSYDHGVGSQDSIYSTARSVGEGLYSSHQYPKSTILDPKAWKAEQAQKKRERKLQKAIHKKKMKELAKEEKELRKKMKYQRQSIQSQDIHDQVTTFDHILPRTSSHSKYSSPSSSSFPSPSSSLLPKLSLALVCGSLEQSHILSHNLLSCVQICISEGWVPSPRLCKCASEMWRSEEERDISKKTSLLSKPISYKTRSEVRSEARSEARSEPRSEPRSQIGAVSLGSMHHKSKGGSYKGCMIDGVSDAQIIEFLHSISPDELIGLIHPEPSTRTCITSVHPFSLEYILPPHKYTEENYTLFHNLALRINGGEGELNFRRDVRNVQIKKFPSLLSCLCCCCTGGCCTGGCCCTDSKNRYQSFGGDIMFSSSYSSSSSSSSHSKYRDGSGRGCESVFIGYFSGDSKESGITITCGSCRKIVSEPNEERWYRRIEAIANTIEQFSVYSLGLPPEMLIPPLEKEMVSIADQICLTGMEEQIKFGKFF</sequence>
<feature type="compositionally biased region" description="Polar residues" evidence="2">
    <location>
        <begin position="403"/>
        <end position="426"/>
    </location>
</feature>
<evidence type="ECO:0000256" key="1">
    <source>
        <dbReference type="SAM" id="Coils"/>
    </source>
</evidence>
<accession>A0ABQ5KCU3</accession>
<feature type="compositionally biased region" description="Polar residues" evidence="2">
    <location>
        <begin position="77"/>
        <end position="89"/>
    </location>
</feature>
<comment type="caution">
    <text evidence="3">The sequence shown here is derived from an EMBL/GenBank/DDBJ whole genome shotgun (WGS) entry which is preliminary data.</text>
</comment>
<feature type="coiled-coil region" evidence="1">
    <location>
        <begin position="827"/>
        <end position="854"/>
    </location>
</feature>
<feature type="region of interest" description="Disordered" evidence="2">
    <location>
        <begin position="969"/>
        <end position="1004"/>
    </location>
</feature>
<feature type="compositionally biased region" description="Pro residues" evidence="2">
    <location>
        <begin position="59"/>
        <end position="68"/>
    </location>
</feature>
<dbReference type="EMBL" id="BQXS01013849">
    <property type="protein sequence ID" value="GKT29737.1"/>
    <property type="molecule type" value="Genomic_DNA"/>
</dbReference>
<feature type="compositionally biased region" description="Low complexity" evidence="2">
    <location>
        <begin position="875"/>
        <end position="893"/>
    </location>
</feature>
<feature type="compositionally biased region" description="Low complexity" evidence="2">
    <location>
        <begin position="46"/>
        <end position="58"/>
    </location>
</feature>
<feature type="region of interest" description="Disordered" evidence="2">
    <location>
        <begin position="874"/>
        <end position="893"/>
    </location>
</feature>
<dbReference type="InterPro" id="IPR036188">
    <property type="entry name" value="FAD/NAD-bd_sf"/>
</dbReference>
<protein>
    <submittedName>
        <fullName evidence="3">Uncharacterized protein</fullName>
    </submittedName>
</protein>
<reference evidence="3" key="1">
    <citation type="submission" date="2022-03" db="EMBL/GenBank/DDBJ databases">
        <title>Draft genome sequence of Aduncisulcus paluster, a free-living microaerophilic Fornicata.</title>
        <authorList>
            <person name="Yuyama I."/>
            <person name="Kume K."/>
            <person name="Tamura T."/>
            <person name="Inagaki Y."/>
            <person name="Hashimoto T."/>
        </authorList>
    </citation>
    <scope>NUCLEOTIDE SEQUENCE</scope>
    <source>
        <strain evidence="3">NY0171</strain>
    </source>
</reference>
<evidence type="ECO:0000313" key="3">
    <source>
        <dbReference type="EMBL" id="GKT29737.1"/>
    </source>
</evidence>
<name>A0ABQ5KCU3_9EUKA</name>
<dbReference type="Gene3D" id="3.50.50.100">
    <property type="match status" value="1"/>
</dbReference>
<proteinExistence type="predicted"/>
<feature type="compositionally biased region" description="Basic and acidic residues" evidence="2">
    <location>
        <begin position="969"/>
        <end position="987"/>
    </location>
</feature>
<evidence type="ECO:0000256" key="2">
    <source>
        <dbReference type="SAM" id="MobiDB-lite"/>
    </source>
</evidence>
<feature type="compositionally biased region" description="Basic and acidic residues" evidence="2">
    <location>
        <begin position="386"/>
        <end position="397"/>
    </location>
</feature>
<feature type="region of interest" description="Disordered" evidence="2">
    <location>
        <begin position="1"/>
        <end position="102"/>
    </location>
</feature>
<evidence type="ECO:0000313" key="4">
    <source>
        <dbReference type="Proteomes" id="UP001057375"/>
    </source>
</evidence>
<organism evidence="3 4">
    <name type="scientific">Aduncisulcus paluster</name>
    <dbReference type="NCBI Taxonomy" id="2918883"/>
    <lineage>
        <taxon>Eukaryota</taxon>
        <taxon>Metamonada</taxon>
        <taxon>Carpediemonas-like organisms</taxon>
        <taxon>Aduncisulcus</taxon>
    </lineage>
</organism>
<keyword evidence="4" id="KW-1185">Reference proteome</keyword>
<keyword evidence="1" id="KW-0175">Coiled coil</keyword>
<dbReference type="SUPFAM" id="SSF51905">
    <property type="entry name" value="FAD/NAD(P)-binding domain"/>
    <property type="match status" value="1"/>
</dbReference>
<dbReference type="Proteomes" id="UP001057375">
    <property type="component" value="Unassembled WGS sequence"/>
</dbReference>
<gene>
    <name evidence="3" type="ORF">ADUPG1_014169</name>
</gene>